<protein>
    <submittedName>
        <fullName evidence="2">Hemerythrin-like domain-containing protein</fullName>
    </submittedName>
</protein>
<sequence>MCEYCGCQALTAIRDLTREHDEVVALISHVRAAHADGDVPAMAGLATRITQVLGPHTAVEEDGLFPAMAAEFPDHVADLTAQHRVIEAVLGEAAGGPPADPAWPDRLLAALHLLREHILAEQDGVFPTALGRLDPAEWDAIEAVRRRVGTGLAERTEEPAK</sequence>
<organism evidence="2 3">
    <name type="scientific">Amycolatopsis lexingtonensis</name>
    <dbReference type="NCBI Taxonomy" id="218822"/>
    <lineage>
        <taxon>Bacteria</taxon>
        <taxon>Bacillati</taxon>
        <taxon>Actinomycetota</taxon>
        <taxon>Actinomycetes</taxon>
        <taxon>Pseudonocardiales</taxon>
        <taxon>Pseudonocardiaceae</taxon>
        <taxon>Amycolatopsis</taxon>
    </lineage>
</organism>
<comment type="caution">
    <text evidence="2">The sequence shown here is derived from an EMBL/GenBank/DDBJ whole genome shotgun (WGS) entry which is preliminary data.</text>
</comment>
<dbReference type="EMBL" id="JADBEG010000001">
    <property type="protein sequence ID" value="MBE1495771.1"/>
    <property type="molecule type" value="Genomic_DNA"/>
</dbReference>
<dbReference type="Pfam" id="PF01814">
    <property type="entry name" value="Hemerythrin"/>
    <property type="match status" value="1"/>
</dbReference>
<gene>
    <name evidence="2" type="ORF">H4696_002871</name>
</gene>
<reference evidence="2 3" key="1">
    <citation type="submission" date="2020-10" db="EMBL/GenBank/DDBJ databases">
        <title>Sequencing the genomes of 1000 actinobacteria strains.</title>
        <authorList>
            <person name="Klenk H.-P."/>
        </authorList>
    </citation>
    <scope>NUCLEOTIDE SEQUENCE [LARGE SCALE GENOMIC DNA]</scope>
    <source>
        <strain evidence="2 3">DSM 44653</strain>
    </source>
</reference>
<proteinExistence type="predicted"/>
<evidence type="ECO:0000313" key="2">
    <source>
        <dbReference type="EMBL" id="MBE1495771.1"/>
    </source>
</evidence>
<dbReference type="InterPro" id="IPR012312">
    <property type="entry name" value="Hemerythrin-like"/>
</dbReference>
<dbReference type="Gene3D" id="1.20.120.520">
    <property type="entry name" value="nmb1532 protein domain like"/>
    <property type="match status" value="1"/>
</dbReference>
<name>A0ABR9HXW5_9PSEU</name>
<accession>A0ABR9HXW5</accession>
<dbReference type="Proteomes" id="UP000631670">
    <property type="component" value="Unassembled WGS sequence"/>
</dbReference>
<dbReference type="RefSeq" id="WP_086863059.1">
    <property type="nucleotide sequence ID" value="NZ_JADBEG010000001.1"/>
</dbReference>
<keyword evidence="3" id="KW-1185">Reference proteome</keyword>
<feature type="domain" description="Hemerythrin-like" evidence="1">
    <location>
        <begin position="11"/>
        <end position="129"/>
    </location>
</feature>
<evidence type="ECO:0000259" key="1">
    <source>
        <dbReference type="Pfam" id="PF01814"/>
    </source>
</evidence>
<evidence type="ECO:0000313" key="3">
    <source>
        <dbReference type="Proteomes" id="UP000631670"/>
    </source>
</evidence>